<accession>A0ACB5RY45</accession>
<protein>
    <submittedName>
        <fullName evidence="1">Methyltransferase type 11</fullName>
    </submittedName>
</protein>
<sequence>MAADQNNQKDHWSSEKYATSASFVPLLTTKVVSYLNPSPTDRILDIGCGDGPLSAKIAATVPQGTLLGLDASPSMIKTAQTDHSSGPNISFRVADCANLRASAPDVLDGSWDKIFSNAAFHWILRAPGTRARVFADLHAALRPGGALVFEMGGAGCVAEVHSTLTAALVTHGGVAGVAEAREASPWFYADEPWMRRTLEAAGFVVEVCEKEYRPTRLTDEKEGGLAGWVRLFGNAFLERVEEGKREEVVRHVVEACRGSCEREDGSWWLGYVRLRAVARKPAA</sequence>
<reference evidence="1" key="1">
    <citation type="submission" date="2024-09" db="EMBL/GenBank/DDBJ databases">
        <title>Draft Genome Sequences of Neofusicoccum parvum.</title>
        <authorList>
            <person name="Ashida A."/>
            <person name="Camagna M."/>
            <person name="Tanaka A."/>
            <person name="Takemoto D."/>
        </authorList>
    </citation>
    <scope>NUCLEOTIDE SEQUENCE</scope>
    <source>
        <strain evidence="1">PPO83</strain>
    </source>
</reference>
<keyword evidence="1" id="KW-0808">Transferase</keyword>
<dbReference type="Proteomes" id="UP001165186">
    <property type="component" value="Unassembled WGS sequence"/>
</dbReference>
<evidence type="ECO:0000313" key="2">
    <source>
        <dbReference type="Proteomes" id="UP001165186"/>
    </source>
</evidence>
<organism evidence="1 2">
    <name type="scientific">Neofusicoccum parvum</name>
    <dbReference type="NCBI Taxonomy" id="310453"/>
    <lineage>
        <taxon>Eukaryota</taxon>
        <taxon>Fungi</taxon>
        <taxon>Dikarya</taxon>
        <taxon>Ascomycota</taxon>
        <taxon>Pezizomycotina</taxon>
        <taxon>Dothideomycetes</taxon>
        <taxon>Dothideomycetes incertae sedis</taxon>
        <taxon>Botryosphaeriales</taxon>
        <taxon>Botryosphaeriaceae</taxon>
        <taxon>Neofusicoccum</taxon>
    </lineage>
</organism>
<name>A0ACB5RY45_9PEZI</name>
<keyword evidence="2" id="KW-1185">Reference proteome</keyword>
<dbReference type="EMBL" id="BSXG01000019">
    <property type="protein sequence ID" value="GME25392.1"/>
    <property type="molecule type" value="Genomic_DNA"/>
</dbReference>
<comment type="caution">
    <text evidence="1">The sequence shown here is derived from an EMBL/GenBank/DDBJ whole genome shotgun (WGS) entry which is preliminary data.</text>
</comment>
<keyword evidence="1" id="KW-0489">Methyltransferase</keyword>
<gene>
    <name evidence="1" type="primary">g627</name>
    <name evidence="1" type="ORF">NpPPO83_00000627</name>
</gene>
<evidence type="ECO:0000313" key="1">
    <source>
        <dbReference type="EMBL" id="GME25392.1"/>
    </source>
</evidence>
<proteinExistence type="predicted"/>